<protein>
    <submittedName>
        <fullName evidence="2">Amino acid adenylation domain-containing protein</fullName>
    </submittedName>
</protein>
<dbReference type="InterPro" id="IPR045851">
    <property type="entry name" value="AMP-bd_C_sf"/>
</dbReference>
<name>A0A428Y3P4_KIBAR</name>
<dbReference type="OrthoDB" id="3243414at2"/>
<dbReference type="AlphaFoldDB" id="A0A428Y3P4"/>
<dbReference type="Gene3D" id="3.30.300.30">
    <property type="match status" value="1"/>
</dbReference>
<accession>A0A428Y3P4</accession>
<dbReference type="PANTHER" id="PTHR45527">
    <property type="entry name" value="NONRIBOSOMAL PEPTIDE SYNTHETASE"/>
    <property type="match status" value="1"/>
</dbReference>
<dbReference type="InterPro" id="IPR042099">
    <property type="entry name" value="ANL_N_sf"/>
</dbReference>
<dbReference type="Gene3D" id="3.40.50.12780">
    <property type="entry name" value="N-terminal domain of ligase-like"/>
    <property type="match status" value="1"/>
</dbReference>
<dbReference type="GO" id="GO:0031177">
    <property type="term" value="F:phosphopantetheine binding"/>
    <property type="evidence" value="ECO:0007669"/>
    <property type="project" value="TreeGrafter"/>
</dbReference>
<proteinExistence type="predicted"/>
<feature type="domain" description="AMP-dependent synthetase/ligase" evidence="1">
    <location>
        <begin position="54"/>
        <end position="373"/>
    </location>
</feature>
<evidence type="ECO:0000313" key="3">
    <source>
        <dbReference type="Proteomes" id="UP000287547"/>
    </source>
</evidence>
<dbReference type="GO" id="GO:0043041">
    <property type="term" value="P:amino acid activation for nonribosomal peptide biosynthetic process"/>
    <property type="evidence" value="ECO:0007669"/>
    <property type="project" value="TreeGrafter"/>
</dbReference>
<dbReference type="Proteomes" id="UP000287547">
    <property type="component" value="Unassembled WGS sequence"/>
</dbReference>
<dbReference type="EMBL" id="QHKI01000106">
    <property type="protein sequence ID" value="RSM62197.1"/>
    <property type="molecule type" value="Genomic_DNA"/>
</dbReference>
<dbReference type="GO" id="GO:0044550">
    <property type="term" value="P:secondary metabolite biosynthetic process"/>
    <property type="evidence" value="ECO:0007669"/>
    <property type="project" value="TreeGrafter"/>
</dbReference>
<dbReference type="Pfam" id="PF00501">
    <property type="entry name" value="AMP-binding"/>
    <property type="match status" value="1"/>
</dbReference>
<dbReference type="GO" id="GO:0005737">
    <property type="term" value="C:cytoplasm"/>
    <property type="evidence" value="ECO:0007669"/>
    <property type="project" value="TreeGrafter"/>
</dbReference>
<evidence type="ECO:0000313" key="2">
    <source>
        <dbReference type="EMBL" id="RSM62197.1"/>
    </source>
</evidence>
<sequence length="513" mass="55430">MTRQARLKGASIVTAAFQLSVPHGLAPADRILFQRFGSGVAIPVRHNRIHHAIEAQVARQPGAIAVEHLGVCLTYQELDQRAERLADHLAELGVRPGDQVGLFLTRSVHMVVGILAILKAGAAYVPQDIRITPPHHLRHVIRTADIRVILTTSDHEIPAGLGDVVAIDAIPDGVTARRARPSGDAAMVIFTSGTTGQPNGVKVTHANLCNVLLTKPGSLGIRPGDRVGQLLNIAFDMAAWEILGTLAHGATLVIRGQDIAPTARTLTVIISTPSILSTLDRSMCANVRVVAVAGERCPRSLAESWSDGVEFHNACGPTEVTIVNTVQRYDGTLTIGRPVPNTTVYVLDEDLRPCPIGEIGEMWAGGACVTDGYIGNDKLTAERYRPDPFLGGNNRMFRTRDLGRWTSDGQLEHHGRTDDQVKIRGFRVELDAVTSALELTPGCARASAVLHEDRLVGFVSPATVQPELARHTVEQRMPYYCSPTLIVPVDRLPMTDRGKVDRRALVSRLGTVA</sequence>
<evidence type="ECO:0000259" key="1">
    <source>
        <dbReference type="Pfam" id="PF00501"/>
    </source>
</evidence>
<organism evidence="2 3">
    <name type="scientific">Kibdelosporangium aridum</name>
    <dbReference type="NCBI Taxonomy" id="2030"/>
    <lineage>
        <taxon>Bacteria</taxon>
        <taxon>Bacillati</taxon>
        <taxon>Actinomycetota</taxon>
        <taxon>Actinomycetes</taxon>
        <taxon>Pseudonocardiales</taxon>
        <taxon>Pseudonocardiaceae</taxon>
        <taxon>Kibdelosporangium</taxon>
    </lineage>
</organism>
<comment type="caution">
    <text evidence="2">The sequence shown here is derived from an EMBL/GenBank/DDBJ whole genome shotgun (WGS) entry which is preliminary data.</text>
</comment>
<reference evidence="2 3" key="1">
    <citation type="submission" date="2018-05" db="EMBL/GenBank/DDBJ databases">
        <title>Evolution of GPA BGCs.</title>
        <authorList>
            <person name="Waglechner N."/>
            <person name="Wright G.D."/>
        </authorList>
    </citation>
    <scope>NUCLEOTIDE SEQUENCE [LARGE SCALE GENOMIC DNA]</scope>
    <source>
        <strain evidence="2 3">A82846</strain>
    </source>
</reference>
<dbReference type="NCBIfam" id="TIGR01733">
    <property type="entry name" value="AA-adenyl-dom"/>
    <property type="match status" value="1"/>
</dbReference>
<dbReference type="InterPro" id="IPR010071">
    <property type="entry name" value="AA_adenyl_dom"/>
</dbReference>
<dbReference type="SUPFAM" id="SSF56801">
    <property type="entry name" value="Acetyl-CoA synthetase-like"/>
    <property type="match status" value="1"/>
</dbReference>
<gene>
    <name evidence="2" type="ORF">DMH04_52765</name>
</gene>
<dbReference type="PANTHER" id="PTHR45527:SF1">
    <property type="entry name" value="FATTY ACID SYNTHASE"/>
    <property type="match status" value="1"/>
</dbReference>
<dbReference type="InterPro" id="IPR000873">
    <property type="entry name" value="AMP-dep_synth/lig_dom"/>
</dbReference>